<sequence>MLALRSLLGSARSVQRSRTRVPHLPDRPFRGRTTPPDAAAPDRLPGDGLLPDDAVLLDAPDERLGPALVAAALGDHEPAAVLLAATRAAAEWESRDRYVTRLAAFARGRDEWLTRWLAAAPEDPDALLVHAQLAVRRAWESPARAERLREVAPLIEAAAGATPADPVPWRLALDHARGADSPESAFETCWEQAVRRSPRHFGCHVSALTYLSPRWHGSYRAGFDFAEQAAADAGPDSLIRTLPALAAHTQLRGTRSGGPGTSGRVHGDTRPGGERTSGERTGGERAERNGAVPDERLDAAADLAIGLSARYAPGDPWPAEARNVLAYVLIGRARWEAALDQFRLIGPFATSFPWAAGGDDPLGRFLDARAGARVARALAEPLPGSAGRGRYGDHYA</sequence>
<feature type="region of interest" description="Disordered" evidence="1">
    <location>
        <begin position="1"/>
        <end position="46"/>
    </location>
</feature>
<reference evidence="2" key="1">
    <citation type="submission" date="2022-08" db="EMBL/GenBank/DDBJ databases">
        <authorList>
            <person name="Somphong A."/>
            <person name="Phongsopitanun W."/>
        </authorList>
    </citation>
    <scope>NUCLEOTIDE SEQUENCE</scope>
    <source>
        <strain evidence="2">LP05-1</strain>
    </source>
</reference>
<evidence type="ECO:0000313" key="3">
    <source>
        <dbReference type="Proteomes" id="UP001431313"/>
    </source>
</evidence>
<feature type="region of interest" description="Disordered" evidence="1">
    <location>
        <begin position="250"/>
        <end position="291"/>
    </location>
</feature>
<feature type="compositionally biased region" description="Low complexity" evidence="1">
    <location>
        <begin position="1"/>
        <end position="13"/>
    </location>
</feature>
<proteinExistence type="predicted"/>
<evidence type="ECO:0000313" key="2">
    <source>
        <dbReference type="EMBL" id="MCS0636431.1"/>
    </source>
</evidence>
<keyword evidence="3" id="KW-1185">Reference proteome</keyword>
<organism evidence="2 3">
    <name type="scientific">Streptomyces pyxinae</name>
    <dbReference type="NCBI Taxonomy" id="2970734"/>
    <lineage>
        <taxon>Bacteria</taxon>
        <taxon>Bacillati</taxon>
        <taxon>Actinomycetota</taxon>
        <taxon>Actinomycetes</taxon>
        <taxon>Kitasatosporales</taxon>
        <taxon>Streptomycetaceae</taxon>
        <taxon>Streptomyces</taxon>
    </lineage>
</organism>
<name>A0ABT2CG89_9ACTN</name>
<dbReference type="EMBL" id="JANUGQ010000008">
    <property type="protein sequence ID" value="MCS0636431.1"/>
    <property type="molecule type" value="Genomic_DNA"/>
</dbReference>
<evidence type="ECO:0008006" key="4">
    <source>
        <dbReference type="Google" id="ProtNLM"/>
    </source>
</evidence>
<protein>
    <recommendedName>
        <fullName evidence="4">DUF4034 domain-containing protein</fullName>
    </recommendedName>
</protein>
<evidence type="ECO:0000256" key="1">
    <source>
        <dbReference type="SAM" id="MobiDB-lite"/>
    </source>
</evidence>
<feature type="compositionally biased region" description="Basic and acidic residues" evidence="1">
    <location>
        <begin position="265"/>
        <end position="291"/>
    </location>
</feature>
<gene>
    <name evidence="2" type="ORF">NX801_12315</name>
</gene>
<comment type="caution">
    <text evidence="2">The sequence shown here is derived from an EMBL/GenBank/DDBJ whole genome shotgun (WGS) entry which is preliminary data.</text>
</comment>
<dbReference type="Proteomes" id="UP001431313">
    <property type="component" value="Unassembled WGS sequence"/>
</dbReference>
<accession>A0ABT2CG89</accession>